<sequence length="235" mass="27294">MFPNSSHSCHYRRYRTYRTNMDRVQAVSPIGRQSETSKAALKKTGFNLEDFGVNYDELRDGIKMVGNFAAVRTLPGRSQDNRCRHYHNEVETLAHVLGFCPHGEALRNPRHQQVRSIIATAIKDADYNTFEEVHGLSVTGTTRHIDIIAFKDSTRSGFVIEPAVLLETNEEQSAEGYKNHHKNQHHNKDQDYDKDHDKDNRKNDKSHYNKQNRDKDDEKTTRIMIRNITKTNKDR</sequence>
<dbReference type="Proteomes" id="UP001148838">
    <property type="component" value="Unassembled WGS sequence"/>
</dbReference>
<feature type="compositionally biased region" description="Basic and acidic residues" evidence="1">
    <location>
        <begin position="186"/>
        <end position="221"/>
    </location>
</feature>
<keyword evidence="3" id="KW-1185">Reference proteome</keyword>
<organism evidence="2 3">
    <name type="scientific">Periplaneta americana</name>
    <name type="common">American cockroach</name>
    <name type="synonym">Blatta americana</name>
    <dbReference type="NCBI Taxonomy" id="6978"/>
    <lineage>
        <taxon>Eukaryota</taxon>
        <taxon>Metazoa</taxon>
        <taxon>Ecdysozoa</taxon>
        <taxon>Arthropoda</taxon>
        <taxon>Hexapoda</taxon>
        <taxon>Insecta</taxon>
        <taxon>Pterygota</taxon>
        <taxon>Neoptera</taxon>
        <taxon>Polyneoptera</taxon>
        <taxon>Dictyoptera</taxon>
        <taxon>Blattodea</taxon>
        <taxon>Blattoidea</taxon>
        <taxon>Blattidae</taxon>
        <taxon>Blattinae</taxon>
        <taxon>Periplaneta</taxon>
    </lineage>
</organism>
<reference evidence="2 3" key="1">
    <citation type="journal article" date="2022" name="Allergy">
        <title>Genome assembly and annotation of Periplaneta americana reveal a comprehensive cockroach allergen profile.</title>
        <authorList>
            <person name="Wang L."/>
            <person name="Xiong Q."/>
            <person name="Saelim N."/>
            <person name="Wang L."/>
            <person name="Nong W."/>
            <person name="Wan A.T."/>
            <person name="Shi M."/>
            <person name="Liu X."/>
            <person name="Cao Q."/>
            <person name="Hui J.H.L."/>
            <person name="Sookrung N."/>
            <person name="Leung T.F."/>
            <person name="Tungtrongchitr A."/>
            <person name="Tsui S.K.W."/>
        </authorList>
    </citation>
    <scope>NUCLEOTIDE SEQUENCE [LARGE SCALE GENOMIC DNA]</scope>
    <source>
        <strain evidence="2">PWHHKU_190912</strain>
    </source>
</reference>
<evidence type="ECO:0000313" key="3">
    <source>
        <dbReference type="Proteomes" id="UP001148838"/>
    </source>
</evidence>
<evidence type="ECO:0000256" key="1">
    <source>
        <dbReference type="SAM" id="MobiDB-lite"/>
    </source>
</evidence>
<name>A0ABQ8SJN2_PERAM</name>
<protein>
    <submittedName>
        <fullName evidence="2">Uncharacterized protein</fullName>
    </submittedName>
</protein>
<accession>A0ABQ8SJN2</accession>
<proteinExistence type="predicted"/>
<gene>
    <name evidence="2" type="ORF">ANN_22878</name>
</gene>
<comment type="caution">
    <text evidence="2">The sequence shown here is derived from an EMBL/GenBank/DDBJ whole genome shotgun (WGS) entry which is preliminary data.</text>
</comment>
<evidence type="ECO:0000313" key="2">
    <source>
        <dbReference type="EMBL" id="KAJ4434321.1"/>
    </source>
</evidence>
<dbReference type="EMBL" id="JAJSOF020000025">
    <property type="protein sequence ID" value="KAJ4434321.1"/>
    <property type="molecule type" value="Genomic_DNA"/>
</dbReference>
<feature type="region of interest" description="Disordered" evidence="1">
    <location>
        <begin position="170"/>
        <end position="235"/>
    </location>
</feature>